<dbReference type="Pfam" id="PF00389">
    <property type="entry name" value="2-Hacid_dh"/>
    <property type="match status" value="1"/>
</dbReference>
<accession>A0ABS5VBB8</accession>
<dbReference type="InterPro" id="IPR038251">
    <property type="entry name" value="PdxB_dimer_sf"/>
</dbReference>
<proteinExistence type="inferred from homology"/>
<dbReference type="InterPro" id="IPR024531">
    <property type="entry name" value="Erythronate-4-P_DHase_dimer"/>
</dbReference>
<evidence type="ECO:0000259" key="6">
    <source>
        <dbReference type="Pfam" id="PF00389"/>
    </source>
</evidence>
<comment type="catalytic activity">
    <reaction evidence="5">
        <text>4-phospho-D-erythronate + NAD(+) = (R)-3-hydroxy-2-oxo-4-phosphooxybutanoate + NADH + H(+)</text>
        <dbReference type="Rhea" id="RHEA:18829"/>
        <dbReference type="ChEBI" id="CHEBI:15378"/>
        <dbReference type="ChEBI" id="CHEBI:57540"/>
        <dbReference type="ChEBI" id="CHEBI:57945"/>
        <dbReference type="ChEBI" id="CHEBI:58538"/>
        <dbReference type="ChEBI" id="CHEBI:58766"/>
        <dbReference type="EC" id="1.1.1.290"/>
    </reaction>
</comment>
<dbReference type="RefSeq" id="WP_214508536.1">
    <property type="nucleotide sequence ID" value="NZ_JAHEPS010000010.1"/>
</dbReference>
<dbReference type="PROSITE" id="PS00671">
    <property type="entry name" value="D_2_HYDROXYACID_DH_3"/>
    <property type="match status" value="1"/>
</dbReference>
<keyword evidence="3 5" id="KW-0520">NAD</keyword>
<feature type="binding site" evidence="5">
    <location>
        <position position="259"/>
    </location>
    <ligand>
        <name>substrate</name>
    </ligand>
</feature>
<organism evidence="9 10">
    <name type="scientific">Shewanella jiangmenensis</name>
    <dbReference type="NCBI Taxonomy" id="2837387"/>
    <lineage>
        <taxon>Bacteria</taxon>
        <taxon>Pseudomonadati</taxon>
        <taxon>Pseudomonadota</taxon>
        <taxon>Gammaproteobacteria</taxon>
        <taxon>Alteromonadales</taxon>
        <taxon>Shewanellaceae</taxon>
        <taxon>Shewanella</taxon>
    </lineage>
</organism>
<keyword evidence="10" id="KW-1185">Reference proteome</keyword>
<evidence type="ECO:0000313" key="9">
    <source>
        <dbReference type="EMBL" id="MBT1446338.1"/>
    </source>
</evidence>
<name>A0ABS5VBB8_9GAMM</name>
<dbReference type="Pfam" id="PF11890">
    <property type="entry name" value="DUF3410"/>
    <property type="match status" value="1"/>
</dbReference>
<feature type="domain" description="D-isomer specific 2-hydroxyacid dehydrogenase NAD-binding" evidence="7">
    <location>
        <begin position="109"/>
        <end position="257"/>
    </location>
</feature>
<comment type="similarity">
    <text evidence="5">Belongs to the D-isomer specific 2-hydroxyacid dehydrogenase family. PdxB subfamily.</text>
</comment>
<keyword evidence="1 5" id="KW-0963">Cytoplasm</keyword>
<dbReference type="InterPro" id="IPR006139">
    <property type="entry name" value="D-isomer_2_OHA_DH_cat_dom"/>
</dbReference>
<dbReference type="InterPro" id="IPR020921">
    <property type="entry name" value="Erythronate-4-P_DHase"/>
</dbReference>
<feature type="binding site" evidence="5">
    <location>
        <position position="147"/>
    </location>
    <ligand>
        <name>NAD(+)</name>
        <dbReference type="ChEBI" id="CHEBI:57540"/>
    </ligand>
</feature>
<sequence length="379" mass="41760">MKILADENMPYVDALFGDLGDIHYVNGRSLSADEVADADVLLVRSVTKVNEALLSKNQRLKFVGSATIGTDHVDKALLERRGIPFANAPGCNATAVGEFAFIAMLELGKRYGETLKGKKVAIVGAGNTGTALSRCLDAYGVDYRLCDPLLASAGDKRRFYPLDELIGWADVVSLHVPITKDGPHPTWYLFDEARLNALKPNAWLLNCCRGEVIDNRALIKIKGQRADVKLVLDVWEGEPNPMPELVPLVDIATPHIAGYSLEGKARGTFMLYQSLCKILGISEDKTLNTLLPAFRFSSLGLELGVNAALSEPNLLALCRTVYDIRDDDWQFRRDALHNGGFDNMRKNHKHRREFSALKLENATGTEVNWVSFLGFSNVG</sequence>
<feature type="domain" description="D-isomer specific 2-hydroxyacid dehydrogenase catalytic" evidence="6">
    <location>
        <begin position="9"/>
        <end position="277"/>
    </location>
</feature>
<evidence type="ECO:0000259" key="8">
    <source>
        <dbReference type="Pfam" id="PF11890"/>
    </source>
</evidence>
<feature type="binding site" evidence="5">
    <location>
        <position position="45"/>
    </location>
    <ligand>
        <name>substrate</name>
    </ligand>
</feature>
<feature type="active site" description="Proton donor" evidence="5">
    <location>
        <position position="255"/>
    </location>
</feature>
<dbReference type="Gene3D" id="3.40.50.720">
    <property type="entry name" value="NAD(P)-binding Rossmann-like Domain"/>
    <property type="match status" value="2"/>
</dbReference>
<comment type="subunit">
    <text evidence="5">Homodimer.</text>
</comment>
<evidence type="ECO:0000313" key="10">
    <source>
        <dbReference type="Proteomes" id="UP001195903"/>
    </source>
</evidence>
<comment type="function">
    <text evidence="5">Catalyzes the oxidation of erythronate-4-phosphate to 3-hydroxy-2-oxo-4-phosphonooxybutanoate.</text>
</comment>
<dbReference type="InterPro" id="IPR006140">
    <property type="entry name" value="D-isomer_DH_NAD-bd"/>
</dbReference>
<dbReference type="EMBL" id="JAHEPS010000010">
    <property type="protein sequence ID" value="MBT1446338.1"/>
    <property type="molecule type" value="Genomic_DNA"/>
</dbReference>
<dbReference type="InterPro" id="IPR036291">
    <property type="entry name" value="NAD(P)-bd_dom_sf"/>
</dbReference>
<gene>
    <name evidence="5" type="primary">pdxB</name>
    <name evidence="9" type="ORF">KJI95_17730</name>
</gene>
<dbReference type="HAMAP" id="MF_01825">
    <property type="entry name" value="PdxB"/>
    <property type="match status" value="1"/>
</dbReference>
<feature type="active site" evidence="5">
    <location>
        <position position="238"/>
    </location>
</feature>
<evidence type="ECO:0000256" key="2">
    <source>
        <dbReference type="ARBA" id="ARBA00023002"/>
    </source>
</evidence>
<evidence type="ECO:0000256" key="3">
    <source>
        <dbReference type="ARBA" id="ARBA00023027"/>
    </source>
</evidence>
<comment type="subcellular location">
    <subcellularLocation>
        <location evidence="5">Cytoplasm</location>
    </subcellularLocation>
</comment>
<dbReference type="PANTHER" id="PTHR42938">
    <property type="entry name" value="FORMATE DEHYDROGENASE 1"/>
    <property type="match status" value="1"/>
</dbReference>
<feature type="binding site" evidence="5">
    <location>
        <position position="233"/>
    </location>
    <ligand>
        <name>NAD(+)</name>
        <dbReference type="ChEBI" id="CHEBI:57540"/>
    </ligand>
</feature>
<dbReference type="EC" id="1.1.1.290" evidence="5"/>
<feature type="domain" description="Erythronate-4-phosphate dehydrogenase dimerisation" evidence="8">
    <location>
        <begin position="303"/>
        <end position="374"/>
    </location>
</feature>
<dbReference type="CDD" id="cd12158">
    <property type="entry name" value="ErythrP_dh"/>
    <property type="match status" value="1"/>
</dbReference>
<keyword evidence="4 5" id="KW-0664">Pyridoxine biosynthesis</keyword>
<dbReference type="PANTHER" id="PTHR42938:SF9">
    <property type="entry name" value="FORMATE DEHYDROGENASE 1"/>
    <property type="match status" value="1"/>
</dbReference>
<dbReference type="Gene3D" id="3.30.1370.170">
    <property type="match status" value="1"/>
</dbReference>
<evidence type="ECO:0000256" key="4">
    <source>
        <dbReference type="ARBA" id="ARBA00023096"/>
    </source>
</evidence>
<evidence type="ECO:0000259" key="7">
    <source>
        <dbReference type="Pfam" id="PF02826"/>
    </source>
</evidence>
<evidence type="ECO:0000256" key="5">
    <source>
        <dbReference type="HAMAP-Rule" id="MF_01825"/>
    </source>
</evidence>
<dbReference type="SUPFAM" id="SSF52283">
    <property type="entry name" value="Formate/glycerate dehydrogenase catalytic domain-like"/>
    <property type="match status" value="1"/>
</dbReference>
<dbReference type="Proteomes" id="UP001195903">
    <property type="component" value="Unassembled WGS sequence"/>
</dbReference>
<comment type="pathway">
    <text evidence="5">Cofactor biosynthesis; pyridoxine 5'-phosphate biosynthesis; pyridoxine 5'-phosphate from D-erythrose 4-phosphate: step 2/5.</text>
</comment>
<evidence type="ECO:0000256" key="1">
    <source>
        <dbReference type="ARBA" id="ARBA00022490"/>
    </source>
</evidence>
<feature type="binding site" evidence="5">
    <location>
        <position position="258"/>
    </location>
    <ligand>
        <name>NAD(+)</name>
        <dbReference type="ChEBI" id="CHEBI:57540"/>
    </ligand>
</feature>
<dbReference type="SUPFAM" id="SSF51735">
    <property type="entry name" value="NAD(P)-binding Rossmann-fold domains"/>
    <property type="match status" value="1"/>
</dbReference>
<protein>
    <recommendedName>
        <fullName evidence="5">Erythronate-4-phosphate dehydrogenase</fullName>
        <ecNumber evidence="5">1.1.1.290</ecNumber>
    </recommendedName>
</protein>
<dbReference type="Pfam" id="PF02826">
    <property type="entry name" value="2-Hacid_dh_C"/>
    <property type="match status" value="1"/>
</dbReference>
<keyword evidence="2 5" id="KW-0560">Oxidoreductase</keyword>
<comment type="caution">
    <text evidence="5">Lacks conserved residue(s) required for the propagation of feature annotation.</text>
</comment>
<feature type="active site" evidence="5">
    <location>
        <position position="209"/>
    </location>
</feature>
<feature type="binding site" evidence="5">
    <location>
        <position position="67"/>
    </location>
    <ligand>
        <name>substrate</name>
    </ligand>
</feature>
<reference evidence="9 10" key="1">
    <citation type="submission" date="2021-05" db="EMBL/GenBank/DDBJ databases">
        <title>Shewanella sp. JM162201.</title>
        <authorList>
            <person name="Xu S."/>
            <person name="Li A."/>
        </authorList>
    </citation>
    <scope>NUCLEOTIDE SEQUENCE [LARGE SCALE GENOMIC DNA]</scope>
    <source>
        <strain evidence="9 10">JM162201</strain>
    </source>
</reference>
<dbReference type="InterPro" id="IPR029753">
    <property type="entry name" value="D-isomer_DH_CS"/>
</dbReference>
<comment type="caution">
    <text evidence="9">The sequence shown here is derived from an EMBL/GenBank/DDBJ whole genome shotgun (WGS) entry which is preliminary data.</text>
</comment>